<evidence type="ECO:0000313" key="4">
    <source>
        <dbReference type="Proteomes" id="UP001304243"/>
    </source>
</evidence>
<protein>
    <recommendedName>
        <fullName evidence="2">MIT domain-containing protein</fullName>
    </recommendedName>
</protein>
<feature type="compositionally biased region" description="Polar residues" evidence="1">
    <location>
        <begin position="341"/>
        <end position="364"/>
    </location>
</feature>
<dbReference type="Proteomes" id="UP001304243">
    <property type="component" value="Unassembled WGS sequence"/>
</dbReference>
<feature type="domain" description="MIT" evidence="2">
    <location>
        <begin position="15"/>
        <end position="77"/>
    </location>
</feature>
<proteinExistence type="predicted"/>
<feature type="compositionally biased region" description="Polar residues" evidence="1">
    <location>
        <begin position="298"/>
        <end position="312"/>
    </location>
</feature>
<accession>A0AAN7DLZ2</accession>
<evidence type="ECO:0000259" key="2">
    <source>
        <dbReference type="Pfam" id="PF04212"/>
    </source>
</evidence>
<dbReference type="Gene3D" id="1.20.58.80">
    <property type="entry name" value="Phosphotransferase system, lactose/cellobiose-type IIA subunit"/>
    <property type="match status" value="1"/>
</dbReference>
<dbReference type="SUPFAM" id="SSF116846">
    <property type="entry name" value="MIT domain"/>
    <property type="match status" value="1"/>
</dbReference>
<feature type="region of interest" description="Disordered" evidence="1">
    <location>
        <begin position="282"/>
        <end position="400"/>
    </location>
</feature>
<dbReference type="RefSeq" id="XP_064685076.1">
    <property type="nucleotide sequence ID" value="XM_064827874.1"/>
</dbReference>
<feature type="compositionally biased region" description="Pro residues" evidence="1">
    <location>
        <begin position="371"/>
        <end position="380"/>
    </location>
</feature>
<feature type="compositionally biased region" description="Polar residues" evidence="1">
    <location>
        <begin position="386"/>
        <end position="400"/>
    </location>
</feature>
<feature type="compositionally biased region" description="Basic and acidic residues" evidence="1">
    <location>
        <begin position="239"/>
        <end position="260"/>
    </location>
</feature>
<dbReference type="PANTHER" id="PTHR37327">
    <property type="entry name" value="CHROMOSOME 1, WHOLE GENOME SHOTGUN SEQUENCE"/>
    <property type="match status" value="1"/>
</dbReference>
<evidence type="ECO:0000256" key="1">
    <source>
        <dbReference type="SAM" id="MobiDB-lite"/>
    </source>
</evidence>
<dbReference type="PANTHER" id="PTHR37327:SF1">
    <property type="entry name" value="MICROTUBULE INTERACTING AND TRANSPORT DOMAIN-CONTAINING PROTEIN"/>
    <property type="match status" value="1"/>
</dbReference>
<dbReference type="GeneID" id="89952313"/>
<keyword evidence="4" id="KW-1185">Reference proteome</keyword>
<dbReference type="EMBL" id="JASEJX010000012">
    <property type="protein sequence ID" value="KAK4518410.1"/>
    <property type="molecule type" value="Genomic_DNA"/>
</dbReference>
<dbReference type="InterPro" id="IPR036181">
    <property type="entry name" value="MIT_dom_sf"/>
</dbReference>
<dbReference type="Pfam" id="PF04212">
    <property type="entry name" value="MIT"/>
    <property type="match status" value="1"/>
</dbReference>
<comment type="caution">
    <text evidence="3">The sequence shown here is derived from an EMBL/GenBank/DDBJ whole genome shotgun (WGS) entry which is preliminary data.</text>
</comment>
<dbReference type="AlphaFoldDB" id="A0AAN7DLZ2"/>
<sequence>MDMSLKDATIKQCIDLALEKANTAVNYDTSNDFHNAIAAYTEAVELLVFVLQHPSSNNDTAGLKSICNIYLERIDFLSYLKMSEDSSNKKDIPQNDQKSSVPLVETSPLAIPSSASPSSHPQQHQTSKLNAMLMNIFAKKSTKKKKTSSATSSFSNHISIFNFTHHQKDAHKSIEIQPRSSKSTPMFPLDHSRWNKQARTKIHHLSSDNVLSHQYHGRSLSYTTTPLYLQQPVNSQQDNNKKSIPNRESRSSATIEHDSYPQKQFNVSDPFTIDKQYNTTPVAHSINRGSPAAETSVKVENSSPSPKSSLNTALPVPKKSSQRKKRASPPPFGNSEPIRDSSLNATSAWRSTNRSPVSLNSVNQCRIDIPPNSPPPPPPISDKSVNRTSTSLSNAPNKRISSLRLKTTFSLTNPPTIKSGGTISDPEDCNDGTVTLSPYSSIPGSPIKTIKIDPHIILSYPEAQVTVSNENIMNTFGSNMAEPTII</sequence>
<feature type="region of interest" description="Disordered" evidence="1">
    <location>
        <begin position="234"/>
        <end position="267"/>
    </location>
</feature>
<dbReference type="InterPro" id="IPR007330">
    <property type="entry name" value="MIT_dom"/>
</dbReference>
<gene>
    <name evidence="3" type="ORF">ATC70_008627</name>
</gene>
<evidence type="ECO:0000313" key="3">
    <source>
        <dbReference type="EMBL" id="KAK4518410.1"/>
    </source>
</evidence>
<organism evidence="3 4">
    <name type="scientific">Mucor velutinosus</name>
    <dbReference type="NCBI Taxonomy" id="708070"/>
    <lineage>
        <taxon>Eukaryota</taxon>
        <taxon>Fungi</taxon>
        <taxon>Fungi incertae sedis</taxon>
        <taxon>Mucoromycota</taxon>
        <taxon>Mucoromycotina</taxon>
        <taxon>Mucoromycetes</taxon>
        <taxon>Mucorales</taxon>
        <taxon>Mucorineae</taxon>
        <taxon>Mucoraceae</taxon>
        <taxon>Mucor</taxon>
    </lineage>
</organism>
<reference evidence="3 4" key="1">
    <citation type="submission" date="2022-11" db="EMBL/GenBank/DDBJ databases">
        <title>Mucor velutinosus strain NIH1002 WGS.</title>
        <authorList>
            <person name="Subramanian P."/>
            <person name="Mullikin J.C."/>
            <person name="Segre J.A."/>
            <person name="Zelazny A.M."/>
        </authorList>
    </citation>
    <scope>NUCLEOTIDE SEQUENCE [LARGE SCALE GENOMIC DNA]</scope>
    <source>
        <strain evidence="3 4">NIH1002</strain>
    </source>
</reference>
<name>A0AAN7DLZ2_9FUNG</name>